<gene>
    <name evidence="2" type="ORF">MARPO_0010s0041</name>
</gene>
<dbReference type="InterPro" id="IPR050967">
    <property type="entry name" value="Thiamine_Salvage_TenA"/>
</dbReference>
<sequence>MLTVNAATPTSLAIFTNLANFQPLSSQGRNKCPGLLDRDPICDKGFNLPCDQTAEGALAIREKSHSACNSTLQFISAGWIARPSGQSRTKLRSKSQALETPNSCRRLLDYLEAILTNLLPQSSGKNRRDVSPNTASRENLTISGQAKNSRSPWHPSNIIFATDYDVTCTIVDSCKVLVRAAEVAALKRPGKDIAVPWQPGDFLRDYKAALSRHAERTRAIVQTLFSEHKVSDKGCEASSCSPRSGRDSFIPQGEHEMKLSVKALSNKITDGVKLNEKLSPYREAELRMALTKLAMVEMMCNQDVNSLGVLRGPTREEIRAEAAVRVRLRANCSKVLQRLAQSGTPVHVVSANWSRDLIVGGLPKLPDDKLFIHSNDLVFDSAGRSLGIIDGKVVDAFDKEEVLRALRGSRDAKTFAASRGKSQPDSRPRLLPAPHAATKEMDDEGKSVLVYVGDSHTDLLGLLDADLGIVIGESLLMRRIMALFGIQLRPLAEASTRISVARVSNSMLSYRMSGYLFEARTWTDVETCLF</sequence>
<dbReference type="PANTHER" id="PTHR43198">
    <property type="entry name" value="BIFUNCTIONAL TH2 PROTEIN"/>
    <property type="match status" value="1"/>
</dbReference>
<evidence type="ECO:0000256" key="1">
    <source>
        <dbReference type="SAM" id="MobiDB-lite"/>
    </source>
</evidence>
<dbReference type="Gene3D" id="3.40.50.1000">
    <property type="entry name" value="HAD superfamily/HAD-like"/>
    <property type="match status" value="1"/>
</dbReference>
<dbReference type="InterPro" id="IPR023214">
    <property type="entry name" value="HAD_sf"/>
</dbReference>
<evidence type="ECO:0000313" key="2">
    <source>
        <dbReference type="EMBL" id="PTQ46631.1"/>
    </source>
</evidence>
<organism evidence="2 3">
    <name type="scientific">Marchantia polymorpha</name>
    <name type="common">Common liverwort</name>
    <name type="synonym">Marchantia aquatica</name>
    <dbReference type="NCBI Taxonomy" id="3197"/>
    <lineage>
        <taxon>Eukaryota</taxon>
        <taxon>Viridiplantae</taxon>
        <taxon>Streptophyta</taxon>
        <taxon>Embryophyta</taxon>
        <taxon>Marchantiophyta</taxon>
        <taxon>Marchantiopsida</taxon>
        <taxon>Marchantiidae</taxon>
        <taxon>Marchantiales</taxon>
        <taxon>Marchantiaceae</taxon>
        <taxon>Marchantia</taxon>
    </lineage>
</organism>
<protein>
    <submittedName>
        <fullName evidence="2">Uncharacterized protein</fullName>
    </submittedName>
</protein>
<dbReference type="SUPFAM" id="SSF56784">
    <property type="entry name" value="HAD-like"/>
    <property type="match status" value="1"/>
</dbReference>
<dbReference type="Proteomes" id="UP000244005">
    <property type="component" value="Unassembled WGS sequence"/>
</dbReference>
<feature type="region of interest" description="Disordered" evidence="1">
    <location>
        <begin position="414"/>
        <end position="438"/>
    </location>
</feature>
<dbReference type="OrthoDB" id="1895781at2759"/>
<dbReference type="AlphaFoldDB" id="A0A2R6XKM6"/>
<dbReference type="GO" id="GO:0005829">
    <property type="term" value="C:cytosol"/>
    <property type="evidence" value="ECO:0000318"/>
    <property type="project" value="GO_Central"/>
</dbReference>
<dbReference type="InterPro" id="IPR036412">
    <property type="entry name" value="HAD-like_sf"/>
</dbReference>
<dbReference type="PANTHER" id="PTHR43198:SF2">
    <property type="entry name" value="SI:CH1073-67J19.1-RELATED"/>
    <property type="match status" value="1"/>
</dbReference>
<accession>A0A2R6XKM6</accession>
<reference evidence="3" key="1">
    <citation type="journal article" date="2017" name="Cell">
        <title>Insights into land plant evolution garnered from the Marchantia polymorpha genome.</title>
        <authorList>
            <person name="Bowman J.L."/>
            <person name="Kohchi T."/>
            <person name="Yamato K.T."/>
            <person name="Jenkins J."/>
            <person name="Shu S."/>
            <person name="Ishizaki K."/>
            <person name="Yamaoka S."/>
            <person name="Nishihama R."/>
            <person name="Nakamura Y."/>
            <person name="Berger F."/>
            <person name="Adam C."/>
            <person name="Aki S.S."/>
            <person name="Althoff F."/>
            <person name="Araki T."/>
            <person name="Arteaga-Vazquez M.A."/>
            <person name="Balasubrmanian S."/>
            <person name="Barry K."/>
            <person name="Bauer D."/>
            <person name="Boehm C.R."/>
            <person name="Briginshaw L."/>
            <person name="Caballero-Perez J."/>
            <person name="Catarino B."/>
            <person name="Chen F."/>
            <person name="Chiyoda S."/>
            <person name="Chovatia M."/>
            <person name="Davies K.M."/>
            <person name="Delmans M."/>
            <person name="Demura T."/>
            <person name="Dierschke T."/>
            <person name="Dolan L."/>
            <person name="Dorantes-Acosta A.E."/>
            <person name="Eklund D.M."/>
            <person name="Florent S.N."/>
            <person name="Flores-Sandoval E."/>
            <person name="Fujiyama A."/>
            <person name="Fukuzawa H."/>
            <person name="Galik B."/>
            <person name="Grimanelli D."/>
            <person name="Grimwood J."/>
            <person name="Grossniklaus U."/>
            <person name="Hamada T."/>
            <person name="Haseloff J."/>
            <person name="Hetherington A.J."/>
            <person name="Higo A."/>
            <person name="Hirakawa Y."/>
            <person name="Hundley H.N."/>
            <person name="Ikeda Y."/>
            <person name="Inoue K."/>
            <person name="Inoue S.I."/>
            <person name="Ishida S."/>
            <person name="Jia Q."/>
            <person name="Kakita M."/>
            <person name="Kanazawa T."/>
            <person name="Kawai Y."/>
            <person name="Kawashima T."/>
            <person name="Kennedy M."/>
            <person name="Kinose K."/>
            <person name="Kinoshita T."/>
            <person name="Kohara Y."/>
            <person name="Koide E."/>
            <person name="Komatsu K."/>
            <person name="Kopischke S."/>
            <person name="Kubo M."/>
            <person name="Kyozuka J."/>
            <person name="Lagercrantz U."/>
            <person name="Lin S.S."/>
            <person name="Lindquist E."/>
            <person name="Lipzen A.M."/>
            <person name="Lu C.W."/>
            <person name="De Luna E."/>
            <person name="Martienssen R.A."/>
            <person name="Minamino N."/>
            <person name="Mizutani M."/>
            <person name="Mizutani M."/>
            <person name="Mochizuki N."/>
            <person name="Monte I."/>
            <person name="Mosher R."/>
            <person name="Nagasaki H."/>
            <person name="Nakagami H."/>
            <person name="Naramoto S."/>
            <person name="Nishitani K."/>
            <person name="Ohtani M."/>
            <person name="Okamoto T."/>
            <person name="Okumura M."/>
            <person name="Phillips J."/>
            <person name="Pollak B."/>
            <person name="Reinders A."/>
            <person name="Rovekamp M."/>
            <person name="Sano R."/>
            <person name="Sawa S."/>
            <person name="Schmid M.W."/>
            <person name="Shirakawa M."/>
            <person name="Solano R."/>
            <person name="Spunde A."/>
            <person name="Suetsugu N."/>
            <person name="Sugano S."/>
            <person name="Sugiyama A."/>
            <person name="Sun R."/>
            <person name="Suzuki Y."/>
            <person name="Takenaka M."/>
            <person name="Takezawa D."/>
            <person name="Tomogane H."/>
            <person name="Tsuzuki M."/>
            <person name="Ueda T."/>
            <person name="Umeda M."/>
            <person name="Ward J.M."/>
            <person name="Watanabe Y."/>
            <person name="Yazaki K."/>
            <person name="Yokoyama R."/>
            <person name="Yoshitake Y."/>
            <person name="Yotsui I."/>
            <person name="Zachgo S."/>
            <person name="Schmutz J."/>
        </authorList>
    </citation>
    <scope>NUCLEOTIDE SEQUENCE [LARGE SCALE GENOMIC DNA]</scope>
    <source>
        <strain evidence="3">Tak-1</strain>
    </source>
</reference>
<evidence type="ECO:0000313" key="3">
    <source>
        <dbReference type="Proteomes" id="UP000244005"/>
    </source>
</evidence>
<proteinExistence type="predicted"/>
<dbReference type="Gramene" id="Mp5g24150.1">
    <property type="protein sequence ID" value="Mp5g24150.1.cds1"/>
    <property type="gene ID" value="Mp5g24150"/>
</dbReference>
<feature type="compositionally biased region" description="Polar residues" evidence="1">
    <location>
        <begin position="131"/>
        <end position="151"/>
    </location>
</feature>
<feature type="region of interest" description="Disordered" evidence="1">
    <location>
        <begin position="122"/>
        <end position="151"/>
    </location>
</feature>
<dbReference type="EMBL" id="KZ772682">
    <property type="protein sequence ID" value="PTQ46631.1"/>
    <property type="molecule type" value="Genomic_DNA"/>
</dbReference>
<name>A0A2R6XKM6_MARPO</name>
<keyword evidence="3" id="KW-1185">Reference proteome</keyword>